<comment type="similarity">
    <text evidence="1">Belongs to the mTERF family.</text>
</comment>
<dbReference type="GO" id="GO:0006353">
    <property type="term" value="P:DNA-templated transcription termination"/>
    <property type="evidence" value="ECO:0007669"/>
    <property type="project" value="UniProtKB-KW"/>
</dbReference>
<dbReference type="InterPro" id="IPR038538">
    <property type="entry name" value="MTERF_sf"/>
</dbReference>
<keyword evidence="2" id="KW-0806">Transcription termination</keyword>
<dbReference type="SMART" id="SM00733">
    <property type="entry name" value="Mterf"/>
    <property type="match status" value="6"/>
</dbReference>
<dbReference type="PANTHER" id="PTHR13068">
    <property type="entry name" value="CGI-12 PROTEIN-RELATED"/>
    <property type="match status" value="1"/>
</dbReference>
<evidence type="ECO:0000313" key="4">
    <source>
        <dbReference type="EMBL" id="CAD1819687.1"/>
    </source>
</evidence>
<dbReference type="EMBL" id="LR862139">
    <property type="protein sequence ID" value="CAD1819687.1"/>
    <property type="molecule type" value="Genomic_DNA"/>
</dbReference>
<dbReference type="AlphaFoldDB" id="A0A6V7NMG7"/>
<keyword evidence="2" id="KW-0804">Transcription</keyword>
<dbReference type="InterPro" id="IPR003690">
    <property type="entry name" value="MTERF"/>
</dbReference>
<reference evidence="4" key="1">
    <citation type="submission" date="2020-07" db="EMBL/GenBank/DDBJ databases">
        <authorList>
            <person name="Lin J."/>
        </authorList>
    </citation>
    <scope>NUCLEOTIDE SEQUENCE</scope>
</reference>
<evidence type="ECO:0000256" key="3">
    <source>
        <dbReference type="ARBA" id="ARBA00022946"/>
    </source>
</evidence>
<name>A0A6V7NMG7_ANACO</name>
<dbReference type="PANTHER" id="PTHR13068:SF78">
    <property type="entry name" value="MITOCHONDRIAL TRANSCRIPTION TERMINATION FACTOR FAMILY PROTEIN"/>
    <property type="match status" value="1"/>
</dbReference>
<dbReference type="Gene3D" id="1.25.70.10">
    <property type="entry name" value="Transcription termination factor 3, mitochondrial"/>
    <property type="match status" value="1"/>
</dbReference>
<protein>
    <recommendedName>
        <fullName evidence="5">Transcription termination factor MTEF1, chloroplastic</fullName>
    </recommendedName>
</protein>
<gene>
    <name evidence="4" type="ORF">CB5_LOCUS2898</name>
</gene>
<proteinExistence type="inferred from homology"/>
<accession>A0A6V7NMG7</accession>
<organism evidence="4">
    <name type="scientific">Ananas comosus var. bracteatus</name>
    <name type="common">red pineapple</name>
    <dbReference type="NCBI Taxonomy" id="296719"/>
    <lineage>
        <taxon>Eukaryota</taxon>
        <taxon>Viridiplantae</taxon>
        <taxon>Streptophyta</taxon>
        <taxon>Embryophyta</taxon>
        <taxon>Tracheophyta</taxon>
        <taxon>Spermatophyta</taxon>
        <taxon>Magnoliopsida</taxon>
        <taxon>Liliopsida</taxon>
        <taxon>Poales</taxon>
        <taxon>Bromeliaceae</taxon>
        <taxon>Bromelioideae</taxon>
        <taxon>Ananas</taxon>
    </lineage>
</organism>
<evidence type="ECO:0000256" key="2">
    <source>
        <dbReference type="ARBA" id="ARBA00022472"/>
    </source>
</evidence>
<keyword evidence="3" id="KW-0809">Transit peptide</keyword>
<dbReference type="Pfam" id="PF02536">
    <property type="entry name" value="mTERF"/>
    <property type="match status" value="1"/>
</dbReference>
<evidence type="ECO:0000256" key="1">
    <source>
        <dbReference type="ARBA" id="ARBA00007692"/>
    </source>
</evidence>
<dbReference type="GO" id="GO:0003676">
    <property type="term" value="F:nucleic acid binding"/>
    <property type="evidence" value="ECO:0007669"/>
    <property type="project" value="InterPro"/>
</dbReference>
<dbReference type="FunFam" id="1.25.70.10:FF:000010">
    <property type="entry name" value="Transcription termination factor MTEF1, chloroplastic"/>
    <property type="match status" value="1"/>
</dbReference>
<evidence type="ECO:0008006" key="5">
    <source>
        <dbReference type="Google" id="ProtNLM"/>
    </source>
</evidence>
<keyword evidence="2" id="KW-0805">Transcription regulation</keyword>
<sequence>MSALSSLCAAAAVAAIPKPSAATLRGAEFPLPFPDIPTPLKEKIISLEVMGVDSGRALSLNPALRTASPASVHAVVSYLQSKGLLFKDLARVLGMCPSILTADVRAHLSPVFAFLSRDLRIPGPDIRRIVNKCPRLLTASVRDRLRPNLLFLHRLGFTDQTALAYRDPILLVASVENTLMPKLDYLASLGLSRDEAAAMVRRCPGLFTFSIEKNFKPKYEYFAQAMGGSAGELKEFPQYFAFSLEKRIKPRHVKVVEKGVKMPLAVLLKSTDAEFEELLSKGC</sequence>